<dbReference type="EMBL" id="JARJCW010000114">
    <property type="protein sequence ID" value="KAJ7192887.1"/>
    <property type="molecule type" value="Genomic_DNA"/>
</dbReference>
<reference evidence="2" key="1">
    <citation type="submission" date="2023-03" db="EMBL/GenBank/DDBJ databases">
        <title>Massive genome expansion in bonnet fungi (Mycena s.s.) driven by repeated elements and novel gene families across ecological guilds.</title>
        <authorList>
            <consortium name="Lawrence Berkeley National Laboratory"/>
            <person name="Harder C.B."/>
            <person name="Miyauchi S."/>
            <person name="Viragh M."/>
            <person name="Kuo A."/>
            <person name="Thoen E."/>
            <person name="Andreopoulos B."/>
            <person name="Lu D."/>
            <person name="Skrede I."/>
            <person name="Drula E."/>
            <person name="Henrissat B."/>
            <person name="Morin E."/>
            <person name="Kohler A."/>
            <person name="Barry K."/>
            <person name="LaButti K."/>
            <person name="Morin E."/>
            <person name="Salamov A."/>
            <person name="Lipzen A."/>
            <person name="Mereny Z."/>
            <person name="Hegedus B."/>
            <person name="Baldrian P."/>
            <person name="Stursova M."/>
            <person name="Weitz H."/>
            <person name="Taylor A."/>
            <person name="Grigoriev I.V."/>
            <person name="Nagy L.G."/>
            <person name="Martin F."/>
            <person name="Kauserud H."/>
        </authorList>
    </citation>
    <scope>NUCLEOTIDE SEQUENCE</scope>
    <source>
        <strain evidence="2">9144</strain>
    </source>
</reference>
<keyword evidence="3" id="KW-1185">Reference proteome</keyword>
<proteinExistence type="predicted"/>
<keyword evidence="1" id="KW-0812">Transmembrane</keyword>
<name>A0AAD6UR93_9AGAR</name>
<feature type="transmembrane region" description="Helical" evidence="1">
    <location>
        <begin position="30"/>
        <end position="50"/>
    </location>
</feature>
<comment type="caution">
    <text evidence="2">The sequence shown here is derived from an EMBL/GenBank/DDBJ whole genome shotgun (WGS) entry which is preliminary data.</text>
</comment>
<sequence>MLPRRPSPLSHFGILVTLQLFYPSHRPSEVTVAVLPSSATCAGAMSIVIWRISSLMKKALTGRTKSCSKLSSSALIGDAFILIGLVYIFGSEISLIRERGIADIQLFNPKDFSLHNEKLYTFVGLANDLSLT</sequence>
<keyword evidence="1" id="KW-0472">Membrane</keyword>
<organism evidence="2 3">
    <name type="scientific">Mycena pura</name>
    <dbReference type="NCBI Taxonomy" id="153505"/>
    <lineage>
        <taxon>Eukaryota</taxon>
        <taxon>Fungi</taxon>
        <taxon>Dikarya</taxon>
        <taxon>Basidiomycota</taxon>
        <taxon>Agaricomycotina</taxon>
        <taxon>Agaricomycetes</taxon>
        <taxon>Agaricomycetidae</taxon>
        <taxon>Agaricales</taxon>
        <taxon>Marasmiineae</taxon>
        <taxon>Mycenaceae</taxon>
        <taxon>Mycena</taxon>
    </lineage>
</organism>
<gene>
    <name evidence="2" type="ORF">GGX14DRAFT_593680</name>
</gene>
<protein>
    <submittedName>
        <fullName evidence="2">Uncharacterized protein</fullName>
    </submittedName>
</protein>
<accession>A0AAD6UR93</accession>
<keyword evidence="1" id="KW-1133">Transmembrane helix</keyword>
<dbReference type="Proteomes" id="UP001219525">
    <property type="component" value="Unassembled WGS sequence"/>
</dbReference>
<evidence type="ECO:0000313" key="3">
    <source>
        <dbReference type="Proteomes" id="UP001219525"/>
    </source>
</evidence>
<feature type="transmembrane region" description="Helical" evidence="1">
    <location>
        <begin position="70"/>
        <end position="90"/>
    </location>
</feature>
<evidence type="ECO:0000313" key="2">
    <source>
        <dbReference type="EMBL" id="KAJ7192887.1"/>
    </source>
</evidence>
<dbReference type="AlphaFoldDB" id="A0AAD6UR93"/>
<evidence type="ECO:0000256" key="1">
    <source>
        <dbReference type="SAM" id="Phobius"/>
    </source>
</evidence>